<feature type="transmembrane region" description="Helical" evidence="2">
    <location>
        <begin position="178"/>
        <end position="197"/>
    </location>
</feature>
<dbReference type="PROSITE" id="PS51352">
    <property type="entry name" value="THIOREDOXIN_2"/>
    <property type="match status" value="1"/>
</dbReference>
<dbReference type="InterPro" id="IPR000866">
    <property type="entry name" value="AhpC/TSA"/>
</dbReference>
<dbReference type="InterPro" id="IPR017937">
    <property type="entry name" value="Thioredoxin_CS"/>
</dbReference>
<gene>
    <name evidence="4" type="ORF">NQG31_14805</name>
</gene>
<keyword evidence="2" id="KW-1133">Transmembrane helix</keyword>
<evidence type="ECO:0000313" key="4">
    <source>
        <dbReference type="EMBL" id="MCT4796817.1"/>
    </source>
</evidence>
<dbReference type="InterPro" id="IPR050553">
    <property type="entry name" value="Thioredoxin_ResA/DsbE_sf"/>
</dbReference>
<keyword evidence="2" id="KW-0812">Transmembrane</keyword>
<dbReference type="PROSITE" id="PS00194">
    <property type="entry name" value="THIOREDOXIN_1"/>
    <property type="match status" value="1"/>
</dbReference>
<feature type="transmembrane region" description="Helical" evidence="2">
    <location>
        <begin position="156"/>
        <end position="172"/>
    </location>
</feature>
<feature type="domain" description="Thioredoxin" evidence="3">
    <location>
        <begin position="237"/>
        <end position="372"/>
    </location>
</feature>
<dbReference type="EMBL" id="JANIEK010000121">
    <property type="protein sequence ID" value="MCT4796817.1"/>
    <property type="molecule type" value="Genomic_DNA"/>
</dbReference>
<feature type="transmembrane region" description="Helical" evidence="2">
    <location>
        <begin position="39"/>
        <end position="62"/>
    </location>
</feature>
<feature type="transmembrane region" description="Helical" evidence="2">
    <location>
        <begin position="98"/>
        <end position="119"/>
    </location>
</feature>
<proteinExistence type="predicted"/>
<dbReference type="PANTHER" id="PTHR42852:SF17">
    <property type="entry name" value="THIOREDOXIN-LIKE PROTEIN HI_1115"/>
    <property type="match status" value="1"/>
</dbReference>
<keyword evidence="5" id="KW-1185">Reference proteome</keyword>
<keyword evidence="1" id="KW-1015">Disulfide bond</keyword>
<reference evidence="4 5" key="1">
    <citation type="submission" date="2022-07" db="EMBL/GenBank/DDBJ databases">
        <title>Genomic and pangenome structural analysis of the polyextremophile Exiguobacterium.</title>
        <authorList>
            <person name="Shen L."/>
        </authorList>
    </citation>
    <scope>NUCLEOTIDE SEQUENCE [LARGE SCALE GENOMIC DNA]</scope>
    <source>
        <strain evidence="4 5">12_1</strain>
    </source>
</reference>
<dbReference type="Gene3D" id="3.40.30.10">
    <property type="entry name" value="Glutaredoxin"/>
    <property type="match status" value="1"/>
</dbReference>
<evidence type="ECO:0000313" key="5">
    <source>
        <dbReference type="Proteomes" id="UP001206821"/>
    </source>
</evidence>
<dbReference type="PANTHER" id="PTHR42852">
    <property type="entry name" value="THIOL:DISULFIDE INTERCHANGE PROTEIN DSBE"/>
    <property type="match status" value="1"/>
</dbReference>
<name>A0ABT2L108_9BACL</name>
<dbReference type="Proteomes" id="UP001206821">
    <property type="component" value="Unassembled WGS sequence"/>
</dbReference>
<sequence>MIAIGPLNIRLDLLVFMVSLLLLYIGFRKIGLTEKERDAVLGTWFAGFLAWKGSAVLIGLVSTGSLSLALYATGGNWSIAIAAFVIGLFVFRLDKQLYGYWALSGLVLWLGMTLAVPRYAAFPLFASLQPLHLYTAGLIVVLMLLTWRWMRTPSHGSLVWTITGAMFIWVLREGATGTWHMWALGLFIGLVVLATTLARPTRKAVQLTLGIVVALAIINASLPDQTPTLEATATSGLNIGQVPPDFELKRTDGSTFRLEDLRGQRVVINFWASWCPPCRAEMPDMAAFARSTDEVTIVAVNTTTSERDVEDATSFVAPYEDAFEVVYDRDGAVANGYRIQAMPTTYVLDESGVITAKQFGAIDRAWLDARTR</sequence>
<dbReference type="RefSeq" id="WP_034814312.1">
    <property type="nucleotide sequence ID" value="NZ_JANIEK010000121.1"/>
</dbReference>
<feature type="transmembrane region" description="Helical" evidence="2">
    <location>
        <begin position="68"/>
        <end position="91"/>
    </location>
</feature>
<dbReference type="CDD" id="cd02966">
    <property type="entry name" value="TlpA_like_family"/>
    <property type="match status" value="1"/>
</dbReference>
<evidence type="ECO:0000256" key="2">
    <source>
        <dbReference type="SAM" id="Phobius"/>
    </source>
</evidence>
<accession>A0ABT2L108</accession>
<dbReference type="InterPro" id="IPR013766">
    <property type="entry name" value="Thioredoxin_domain"/>
</dbReference>
<feature type="transmembrane region" description="Helical" evidence="2">
    <location>
        <begin position="6"/>
        <end position="27"/>
    </location>
</feature>
<keyword evidence="2" id="KW-0472">Membrane</keyword>
<feature type="transmembrane region" description="Helical" evidence="2">
    <location>
        <begin position="131"/>
        <end position="149"/>
    </location>
</feature>
<comment type="caution">
    <text evidence="4">The sequence shown here is derived from an EMBL/GenBank/DDBJ whole genome shotgun (WGS) entry which is preliminary data.</text>
</comment>
<protein>
    <submittedName>
        <fullName evidence="4">TlpA family protein disulfide reductase</fullName>
    </submittedName>
</protein>
<organism evidence="4 5">
    <name type="scientific">Exiguobacterium alkaliphilum</name>
    <dbReference type="NCBI Taxonomy" id="1428684"/>
    <lineage>
        <taxon>Bacteria</taxon>
        <taxon>Bacillati</taxon>
        <taxon>Bacillota</taxon>
        <taxon>Bacilli</taxon>
        <taxon>Bacillales</taxon>
        <taxon>Bacillales Family XII. Incertae Sedis</taxon>
        <taxon>Exiguobacterium</taxon>
    </lineage>
</organism>
<evidence type="ECO:0000256" key="1">
    <source>
        <dbReference type="ARBA" id="ARBA00023157"/>
    </source>
</evidence>
<evidence type="ECO:0000259" key="3">
    <source>
        <dbReference type="PROSITE" id="PS51352"/>
    </source>
</evidence>
<dbReference type="InterPro" id="IPR036249">
    <property type="entry name" value="Thioredoxin-like_sf"/>
</dbReference>
<dbReference type="Pfam" id="PF00578">
    <property type="entry name" value="AhpC-TSA"/>
    <property type="match status" value="1"/>
</dbReference>
<dbReference type="SUPFAM" id="SSF52833">
    <property type="entry name" value="Thioredoxin-like"/>
    <property type="match status" value="1"/>
</dbReference>